<evidence type="ECO:0000256" key="1">
    <source>
        <dbReference type="ARBA" id="ARBA00001946"/>
    </source>
</evidence>
<evidence type="ECO:0000256" key="2">
    <source>
        <dbReference type="ARBA" id="ARBA00006706"/>
    </source>
</evidence>
<dbReference type="GO" id="GO:0004659">
    <property type="term" value="F:prenyltransferase activity"/>
    <property type="evidence" value="ECO:0007669"/>
    <property type="project" value="InterPro"/>
</dbReference>
<dbReference type="NCBIfam" id="NF045485">
    <property type="entry name" value="FPPsyn"/>
    <property type="match status" value="1"/>
</dbReference>
<feature type="signal peptide" evidence="8">
    <location>
        <begin position="1"/>
        <end position="20"/>
    </location>
</feature>
<organism evidence="9">
    <name type="scientific">Eucampia antarctica</name>
    <dbReference type="NCBI Taxonomy" id="49252"/>
    <lineage>
        <taxon>Eukaryota</taxon>
        <taxon>Sar</taxon>
        <taxon>Stramenopiles</taxon>
        <taxon>Ochrophyta</taxon>
        <taxon>Bacillariophyta</taxon>
        <taxon>Mediophyceae</taxon>
        <taxon>Biddulphiophycidae</taxon>
        <taxon>Hemiaulales</taxon>
        <taxon>Hemiaulaceae</taxon>
        <taxon>Eucampia</taxon>
    </lineage>
</organism>
<keyword evidence="3 7" id="KW-0808">Transferase</keyword>
<dbReference type="PANTHER" id="PTHR43281:SF1">
    <property type="entry name" value="FARNESYL DIPHOSPHATE SYNTHASE"/>
    <property type="match status" value="1"/>
</dbReference>
<evidence type="ECO:0000256" key="4">
    <source>
        <dbReference type="ARBA" id="ARBA00022723"/>
    </source>
</evidence>
<evidence type="ECO:0000256" key="8">
    <source>
        <dbReference type="SAM" id="SignalP"/>
    </source>
</evidence>
<dbReference type="InterPro" id="IPR000092">
    <property type="entry name" value="Polyprenyl_synt"/>
</dbReference>
<comment type="cofactor">
    <cofactor evidence="1">
        <name>Mg(2+)</name>
        <dbReference type="ChEBI" id="CHEBI:18420"/>
    </cofactor>
</comment>
<evidence type="ECO:0008006" key="10">
    <source>
        <dbReference type="Google" id="ProtNLM"/>
    </source>
</evidence>
<evidence type="ECO:0000256" key="6">
    <source>
        <dbReference type="ARBA" id="ARBA00023229"/>
    </source>
</evidence>
<evidence type="ECO:0000256" key="7">
    <source>
        <dbReference type="RuleBase" id="RU004466"/>
    </source>
</evidence>
<dbReference type="GO" id="GO:0046872">
    <property type="term" value="F:metal ion binding"/>
    <property type="evidence" value="ECO:0007669"/>
    <property type="project" value="UniProtKB-KW"/>
</dbReference>
<dbReference type="InterPro" id="IPR033749">
    <property type="entry name" value="Polyprenyl_synt_CS"/>
</dbReference>
<dbReference type="CDD" id="cd00685">
    <property type="entry name" value="Trans_IPPS_HT"/>
    <property type="match status" value="1"/>
</dbReference>
<reference evidence="9" key="1">
    <citation type="submission" date="2021-01" db="EMBL/GenBank/DDBJ databases">
        <authorList>
            <person name="Corre E."/>
            <person name="Pelletier E."/>
            <person name="Niang G."/>
            <person name="Scheremetjew M."/>
            <person name="Finn R."/>
            <person name="Kale V."/>
            <person name="Holt S."/>
            <person name="Cochrane G."/>
            <person name="Meng A."/>
            <person name="Brown T."/>
            <person name="Cohen L."/>
        </authorList>
    </citation>
    <scope>NUCLEOTIDE SEQUENCE</scope>
    <source>
        <strain evidence="9">CCMP1452</strain>
    </source>
</reference>
<dbReference type="FunFam" id="1.10.600.10:FF:000001">
    <property type="entry name" value="Geranylgeranyl diphosphate synthase"/>
    <property type="match status" value="1"/>
</dbReference>
<dbReference type="PROSITE" id="PS00444">
    <property type="entry name" value="POLYPRENYL_SYNTHASE_2"/>
    <property type="match status" value="1"/>
</dbReference>
<dbReference type="SFLD" id="SFLDG01017">
    <property type="entry name" value="Polyprenyl_Transferase_Like"/>
    <property type="match status" value="1"/>
</dbReference>
<accession>A0A7S2RFG1</accession>
<protein>
    <recommendedName>
        <fullName evidence="10">Geranylgeranyl pyrophosphate synthase</fullName>
    </recommendedName>
</protein>
<sequence>MMFWTKTATFGLLLASAASAFTVTHTSPTFRSRALSATEDKDAVVSEETEKIVETFNLEAYISSHIPALEEAMLAAVKSTVPQTDNICKSMEYSLMAGGKRIRPMLAIAACEMFGGSATEAMPTAVALEMIHTMSLIHDDLPMMDNDDLRRGKPTNHIVFGEQVAILAGDALLSISFETVAKKTPKSVAAKKVLDVIGRMGTAVGQIGLAGGQVMDLECEAKDDVTLEDLTWIHTHKTATLLQVAICSGAIIGGATEEEVKSLETFALDIGLAFQIADDILDVTASTEDLGKTAAKDLDSDKTTYPKILGLEESKVEAQRLIDEAKALMKPFGDRAIPLLAMADFIVDRKN</sequence>
<evidence type="ECO:0000256" key="5">
    <source>
        <dbReference type="ARBA" id="ARBA00022842"/>
    </source>
</evidence>
<dbReference type="AlphaFoldDB" id="A0A7S2RFG1"/>
<proteinExistence type="inferred from homology"/>
<dbReference type="SUPFAM" id="SSF48576">
    <property type="entry name" value="Terpenoid synthases"/>
    <property type="match status" value="1"/>
</dbReference>
<gene>
    <name evidence="9" type="ORF">EANT1437_LOCUS6500</name>
</gene>
<keyword evidence="4" id="KW-0479">Metal-binding</keyword>
<keyword evidence="6" id="KW-0414">Isoprene biosynthesis</keyword>
<evidence type="ECO:0000313" key="9">
    <source>
        <dbReference type="EMBL" id="CAD9669483.1"/>
    </source>
</evidence>
<dbReference type="PROSITE" id="PS00723">
    <property type="entry name" value="POLYPRENYL_SYNTHASE_1"/>
    <property type="match status" value="1"/>
</dbReference>
<dbReference type="SFLD" id="SFLDS00005">
    <property type="entry name" value="Isoprenoid_Synthase_Type_I"/>
    <property type="match status" value="1"/>
</dbReference>
<comment type="similarity">
    <text evidence="2 7">Belongs to the FPP/GGPP synthase family.</text>
</comment>
<dbReference type="PANTHER" id="PTHR43281">
    <property type="entry name" value="FARNESYL DIPHOSPHATE SYNTHASE"/>
    <property type="match status" value="1"/>
</dbReference>
<evidence type="ECO:0000256" key="3">
    <source>
        <dbReference type="ARBA" id="ARBA00022679"/>
    </source>
</evidence>
<dbReference type="InterPro" id="IPR008949">
    <property type="entry name" value="Isoprenoid_synthase_dom_sf"/>
</dbReference>
<dbReference type="Pfam" id="PF00348">
    <property type="entry name" value="polyprenyl_synt"/>
    <property type="match status" value="1"/>
</dbReference>
<keyword evidence="5" id="KW-0460">Magnesium</keyword>
<dbReference type="InterPro" id="IPR053378">
    <property type="entry name" value="Prenyl_diphosphate_synthase"/>
</dbReference>
<keyword evidence="8" id="KW-0732">Signal</keyword>
<feature type="chain" id="PRO_5030809281" description="Geranylgeranyl pyrophosphate synthase" evidence="8">
    <location>
        <begin position="21"/>
        <end position="351"/>
    </location>
</feature>
<name>A0A7S2RFG1_9STRA</name>
<dbReference type="EMBL" id="HBHI01012738">
    <property type="protein sequence ID" value="CAD9669483.1"/>
    <property type="molecule type" value="Transcribed_RNA"/>
</dbReference>
<dbReference type="GO" id="GO:0005737">
    <property type="term" value="C:cytoplasm"/>
    <property type="evidence" value="ECO:0007669"/>
    <property type="project" value="UniProtKB-ARBA"/>
</dbReference>
<dbReference type="Gene3D" id="1.10.600.10">
    <property type="entry name" value="Farnesyl Diphosphate Synthase"/>
    <property type="match status" value="1"/>
</dbReference>
<dbReference type="GO" id="GO:0008299">
    <property type="term" value="P:isoprenoid biosynthetic process"/>
    <property type="evidence" value="ECO:0007669"/>
    <property type="project" value="UniProtKB-KW"/>
</dbReference>